<organism evidence="2">
    <name type="scientific">marine sediment metagenome</name>
    <dbReference type="NCBI Taxonomy" id="412755"/>
    <lineage>
        <taxon>unclassified sequences</taxon>
        <taxon>metagenomes</taxon>
        <taxon>ecological metagenomes</taxon>
    </lineage>
</organism>
<keyword evidence="1" id="KW-0175">Coiled coil</keyword>
<gene>
    <name evidence="2" type="ORF">S01H1_06601</name>
</gene>
<proteinExistence type="predicted"/>
<evidence type="ECO:0000313" key="2">
    <source>
        <dbReference type="EMBL" id="GAF82371.1"/>
    </source>
</evidence>
<evidence type="ECO:0000256" key="1">
    <source>
        <dbReference type="SAM" id="Coils"/>
    </source>
</evidence>
<dbReference type="AlphaFoldDB" id="X0T4U2"/>
<sequence length="98" mass="11494">MKIAEAHRYDPLLGMYYHDLVQETRRLKRANRKLEKAVRRLVEEEKDCTEFVWSNPTPNPKLWRGGEPKNTRQTLLLSGLDRLLGQQDLFAVDSAKQD</sequence>
<comment type="caution">
    <text evidence="2">The sequence shown here is derived from an EMBL/GenBank/DDBJ whole genome shotgun (WGS) entry which is preliminary data.</text>
</comment>
<protein>
    <submittedName>
        <fullName evidence="2">Uncharacterized protein</fullName>
    </submittedName>
</protein>
<feature type="coiled-coil region" evidence="1">
    <location>
        <begin position="17"/>
        <end position="47"/>
    </location>
</feature>
<name>X0T4U2_9ZZZZ</name>
<dbReference type="EMBL" id="BARS01003406">
    <property type="protein sequence ID" value="GAF82371.1"/>
    <property type="molecule type" value="Genomic_DNA"/>
</dbReference>
<reference evidence="2" key="1">
    <citation type="journal article" date="2014" name="Front. Microbiol.">
        <title>High frequency of phylogenetically diverse reductive dehalogenase-homologous genes in deep subseafloor sedimentary metagenomes.</title>
        <authorList>
            <person name="Kawai M."/>
            <person name="Futagami T."/>
            <person name="Toyoda A."/>
            <person name="Takaki Y."/>
            <person name="Nishi S."/>
            <person name="Hori S."/>
            <person name="Arai W."/>
            <person name="Tsubouchi T."/>
            <person name="Morono Y."/>
            <person name="Uchiyama I."/>
            <person name="Ito T."/>
            <person name="Fujiyama A."/>
            <person name="Inagaki F."/>
            <person name="Takami H."/>
        </authorList>
    </citation>
    <scope>NUCLEOTIDE SEQUENCE</scope>
    <source>
        <strain evidence="2">Expedition CK06-06</strain>
    </source>
</reference>
<accession>X0T4U2</accession>